<name>A0A0M3IB80_ASCLU</name>
<keyword evidence="1" id="KW-1133">Transmembrane helix</keyword>
<evidence type="ECO:0000313" key="2">
    <source>
        <dbReference type="Proteomes" id="UP000036681"/>
    </source>
</evidence>
<protein>
    <submittedName>
        <fullName evidence="3">Ovule protein</fullName>
    </submittedName>
</protein>
<organism evidence="2 3">
    <name type="scientific">Ascaris lumbricoides</name>
    <name type="common">Giant roundworm</name>
    <dbReference type="NCBI Taxonomy" id="6252"/>
    <lineage>
        <taxon>Eukaryota</taxon>
        <taxon>Metazoa</taxon>
        <taxon>Ecdysozoa</taxon>
        <taxon>Nematoda</taxon>
        <taxon>Chromadorea</taxon>
        <taxon>Rhabditida</taxon>
        <taxon>Spirurina</taxon>
        <taxon>Ascaridomorpha</taxon>
        <taxon>Ascaridoidea</taxon>
        <taxon>Ascarididae</taxon>
        <taxon>Ascaris</taxon>
    </lineage>
</organism>
<sequence>MHFSRGGRRNIKTARPLGTNRMAMRRTSSLSCAFVCTSVRIYAVFPTMQSHYFTLNKPEFVILLGSCTTIIKYLIEKVNFSRRSQWLLMM</sequence>
<keyword evidence="2" id="KW-1185">Reference proteome</keyword>
<proteinExistence type="predicted"/>
<evidence type="ECO:0000256" key="1">
    <source>
        <dbReference type="SAM" id="Phobius"/>
    </source>
</evidence>
<feature type="transmembrane region" description="Helical" evidence="1">
    <location>
        <begin position="59"/>
        <end position="75"/>
    </location>
</feature>
<reference evidence="3" key="1">
    <citation type="submission" date="2017-02" db="UniProtKB">
        <authorList>
            <consortium name="WormBaseParasite"/>
        </authorList>
    </citation>
    <scope>IDENTIFICATION</scope>
</reference>
<evidence type="ECO:0000313" key="3">
    <source>
        <dbReference type="WBParaSite" id="ALUE_0001492401-mRNA-1"/>
    </source>
</evidence>
<dbReference type="AlphaFoldDB" id="A0A0M3IB80"/>
<keyword evidence="1" id="KW-0812">Transmembrane</keyword>
<keyword evidence="1" id="KW-0472">Membrane</keyword>
<dbReference type="Proteomes" id="UP000036681">
    <property type="component" value="Unplaced"/>
</dbReference>
<dbReference type="WBParaSite" id="ALUE_0001492401-mRNA-1">
    <property type="protein sequence ID" value="ALUE_0001492401-mRNA-1"/>
    <property type="gene ID" value="ALUE_0001492401"/>
</dbReference>
<accession>A0A0M3IB80</accession>